<protein>
    <submittedName>
        <fullName evidence="2">Uncharacterized protein</fullName>
    </submittedName>
</protein>
<keyword evidence="3" id="KW-1185">Reference proteome</keyword>
<reference evidence="2" key="1">
    <citation type="submission" date="2023-03" db="EMBL/GenBank/DDBJ databases">
        <title>Massive genome expansion in bonnet fungi (Mycena s.s.) driven by repeated elements and novel gene families across ecological guilds.</title>
        <authorList>
            <consortium name="Lawrence Berkeley National Laboratory"/>
            <person name="Harder C.B."/>
            <person name="Miyauchi S."/>
            <person name="Viragh M."/>
            <person name="Kuo A."/>
            <person name="Thoen E."/>
            <person name="Andreopoulos B."/>
            <person name="Lu D."/>
            <person name="Skrede I."/>
            <person name="Drula E."/>
            <person name="Henrissat B."/>
            <person name="Morin E."/>
            <person name="Kohler A."/>
            <person name="Barry K."/>
            <person name="LaButti K."/>
            <person name="Morin E."/>
            <person name="Salamov A."/>
            <person name="Lipzen A."/>
            <person name="Mereny Z."/>
            <person name="Hegedus B."/>
            <person name="Baldrian P."/>
            <person name="Stursova M."/>
            <person name="Weitz H."/>
            <person name="Taylor A."/>
            <person name="Grigoriev I.V."/>
            <person name="Nagy L.G."/>
            <person name="Martin F."/>
            <person name="Kauserud H."/>
        </authorList>
    </citation>
    <scope>NUCLEOTIDE SEQUENCE</scope>
    <source>
        <strain evidence="2">CBHHK002</strain>
    </source>
</reference>
<evidence type="ECO:0000256" key="1">
    <source>
        <dbReference type="SAM" id="MobiDB-lite"/>
    </source>
</evidence>
<feature type="compositionally biased region" description="Polar residues" evidence="1">
    <location>
        <begin position="123"/>
        <end position="133"/>
    </location>
</feature>
<dbReference type="Proteomes" id="UP001218218">
    <property type="component" value="Unassembled WGS sequence"/>
</dbReference>
<name>A0AAD7EMF2_9AGAR</name>
<organism evidence="2 3">
    <name type="scientific">Mycena albidolilacea</name>
    <dbReference type="NCBI Taxonomy" id="1033008"/>
    <lineage>
        <taxon>Eukaryota</taxon>
        <taxon>Fungi</taxon>
        <taxon>Dikarya</taxon>
        <taxon>Basidiomycota</taxon>
        <taxon>Agaricomycotina</taxon>
        <taxon>Agaricomycetes</taxon>
        <taxon>Agaricomycetidae</taxon>
        <taxon>Agaricales</taxon>
        <taxon>Marasmiineae</taxon>
        <taxon>Mycenaceae</taxon>
        <taxon>Mycena</taxon>
    </lineage>
</organism>
<dbReference type="EMBL" id="JARIHO010000029">
    <property type="protein sequence ID" value="KAJ7337636.1"/>
    <property type="molecule type" value="Genomic_DNA"/>
</dbReference>
<dbReference type="AlphaFoldDB" id="A0AAD7EMF2"/>
<comment type="caution">
    <text evidence="2">The sequence shown here is derived from an EMBL/GenBank/DDBJ whole genome shotgun (WGS) entry which is preliminary data.</text>
</comment>
<gene>
    <name evidence="2" type="ORF">DFH08DRAFT_812959</name>
</gene>
<proteinExistence type="predicted"/>
<feature type="region of interest" description="Disordered" evidence="1">
    <location>
        <begin position="123"/>
        <end position="142"/>
    </location>
</feature>
<evidence type="ECO:0000313" key="3">
    <source>
        <dbReference type="Proteomes" id="UP001218218"/>
    </source>
</evidence>
<sequence>MTDHSQFAPAALAVGASSSPVNEAPGPFVEGLSWPSRTLSTLPLDVLPTSPLPPLLRARPLWYRDSGLRSHITSRLVGGNISLLCAHLISVNIVGVDLADAVTDLLSPLDAASAATAAASRTETVSLPSSSLPETAGEAAPTGDTLAVATQSTAPTSATSTGATAIPTNFFHSAAPWLTDRLYTVVPPAPLGPSPTLNHTDKWFTITCRQYVGLTTNSAISLNAVTGVPGGLREKLATQAEALQPFNDVLAANAIAIL</sequence>
<evidence type="ECO:0000313" key="2">
    <source>
        <dbReference type="EMBL" id="KAJ7337636.1"/>
    </source>
</evidence>
<accession>A0AAD7EMF2</accession>